<keyword evidence="4 8" id="KW-1003">Cell membrane</keyword>
<evidence type="ECO:0000313" key="12">
    <source>
        <dbReference type="Proteomes" id="UP001064489"/>
    </source>
</evidence>
<evidence type="ECO:0000259" key="10">
    <source>
        <dbReference type="Pfam" id="PF04535"/>
    </source>
</evidence>
<dbReference type="PANTHER" id="PTHR36488:SF8">
    <property type="entry name" value="CASP-LIKE PROTEIN 1U1"/>
    <property type="match status" value="1"/>
</dbReference>
<dbReference type="EMBL" id="JAJSOW010000003">
    <property type="protein sequence ID" value="KAI9196932.1"/>
    <property type="molecule type" value="Genomic_DNA"/>
</dbReference>
<feature type="transmembrane region" description="Helical" evidence="8">
    <location>
        <begin position="110"/>
        <end position="130"/>
    </location>
</feature>
<feature type="transmembrane region" description="Helical" evidence="8">
    <location>
        <begin position="142"/>
        <end position="173"/>
    </location>
</feature>
<evidence type="ECO:0000256" key="2">
    <source>
        <dbReference type="ARBA" id="ARBA00007651"/>
    </source>
</evidence>
<comment type="subunit">
    <text evidence="3 8">Homodimer and heterodimers.</text>
</comment>
<keyword evidence="9" id="KW-0732">Signal</keyword>
<feature type="signal peptide" evidence="9">
    <location>
        <begin position="1"/>
        <end position="26"/>
    </location>
</feature>
<dbReference type="InterPro" id="IPR006459">
    <property type="entry name" value="CASP/CASPL"/>
</dbReference>
<evidence type="ECO:0000256" key="7">
    <source>
        <dbReference type="ARBA" id="ARBA00023136"/>
    </source>
</evidence>
<dbReference type="AlphaFoldDB" id="A0AAD5P3D7"/>
<keyword evidence="6 8" id="KW-1133">Transmembrane helix</keyword>
<comment type="similarity">
    <text evidence="2 8">Belongs to the Casparian strip membrane proteins (CASP) family.</text>
</comment>
<dbReference type="InterPro" id="IPR006702">
    <property type="entry name" value="CASP_dom"/>
</dbReference>
<dbReference type="NCBIfam" id="TIGR01569">
    <property type="entry name" value="A_tha_TIGR01569"/>
    <property type="match status" value="1"/>
</dbReference>
<evidence type="ECO:0000256" key="6">
    <source>
        <dbReference type="ARBA" id="ARBA00022989"/>
    </source>
</evidence>
<reference evidence="11" key="1">
    <citation type="journal article" date="2022" name="Plant J.">
        <title>Strategies of tolerance reflected in two North American maple genomes.</title>
        <authorList>
            <person name="McEvoy S.L."/>
            <person name="Sezen U.U."/>
            <person name="Trouern-Trend A."/>
            <person name="McMahon S.M."/>
            <person name="Schaberg P.G."/>
            <person name="Yang J."/>
            <person name="Wegrzyn J.L."/>
            <person name="Swenson N.G."/>
        </authorList>
    </citation>
    <scope>NUCLEOTIDE SEQUENCE</scope>
    <source>
        <strain evidence="11">91603</strain>
    </source>
</reference>
<comment type="caution">
    <text evidence="11">The sequence shown here is derived from an EMBL/GenBank/DDBJ whole genome shotgun (WGS) entry which is preliminary data.</text>
</comment>
<keyword evidence="12" id="KW-1185">Reference proteome</keyword>
<name>A0AAD5P3D7_ACENE</name>
<dbReference type="PANTHER" id="PTHR36488">
    <property type="entry name" value="CASP-LIKE PROTEIN 1U1"/>
    <property type="match status" value="1"/>
</dbReference>
<feature type="domain" description="Casparian strip membrane protein" evidence="10">
    <location>
        <begin position="50"/>
        <end position="205"/>
    </location>
</feature>
<proteinExistence type="inferred from homology"/>
<gene>
    <name evidence="11" type="ORF">LWI28_028264</name>
</gene>
<evidence type="ECO:0000256" key="9">
    <source>
        <dbReference type="SAM" id="SignalP"/>
    </source>
</evidence>
<evidence type="ECO:0000313" key="11">
    <source>
        <dbReference type="EMBL" id="KAI9196932.1"/>
    </source>
</evidence>
<evidence type="ECO:0000256" key="4">
    <source>
        <dbReference type="ARBA" id="ARBA00022475"/>
    </source>
</evidence>
<feature type="transmembrane region" description="Helical" evidence="8">
    <location>
        <begin position="54"/>
        <end position="75"/>
    </location>
</feature>
<protein>
    <recommendedName>
        <fullName evidence="8">CASP-like protein</fullName>
    </recommendedName>
</protein>
<keyword evidence="5 8" id="KW-0812">Transmembrane</keyword>
<dbReference type="InterPro" id="IPR044173">
    <property type="entry name" value="CASPL"/>
</dbReference>
<accession>A0AAD5P3D7</accession>
<dbReference type="Pfam" id="PF04535">
    <property type="entry name" value="CASP_dom"/>
    <property type="match status" value="1"/>
</dbReference>
<evidence type="ECO:0000256" key="3">
    <source>
        <dbReference type="ARBA" id="ARBA00011489"/>
    </source>
</evidence>
<feature type="transmembrane region" description="Helical" evidence="8">
    <location>
        <begin position="193"/>
        <end position="216"/>
    </location>
</feature>
<reference evidence="11" key="2">
    <citation type="submission" date="2023-02" db="EMBL/GenBank/DDBJ databases">
        <authorList>
            <person name="Swenson N.G."/>
            <person name="Wegrzyn J.L."/>
            <person name="Mcevoy S.L."/>
        </authorList>
    </citation>
    <scope>NUCLEOTIDE SEQUENCE</scope>
    <source>
        <strain evidence="11">91603</strain>
        <tissue evidence="11">Leaf</tissue>
    </source>
</reference>
<comment type="subcellular location">
    <subcellularLocation>
        <location evidence="1 8">Cell membrane</location>
        <topology evidence="1 8">Multi-pass membrane protein</topology>
    </subcellularLocation>
</comment>
<evidence type="ECO:0000256" key="5">
    <source>
        <dbReference type="ARBA" id="ARBA00022692"/>
    </source>
</evidence>
<sequence>MPYLSPLSHKLLLAALLLTLQYYSNSSSLGIYSDLMDGVMERKILVQTQRKVSILDMVLRALALILTLAAAIVIGTDKQTEIVPIKIIATLPPVSVPVSARWHYLSAFTYHLVTNAIACAYAAISLLLVLANKCGKCRGGRVIMIIVLDLTTVALLSSSIGAAGGVGLIGYRGNSHVQWRKVCDVFGKFCDRVAVSLLLSLLGSLAFFLLVAFGALRLKKLN</sequence>
<feature type="chain" id="PRO_5041906418" description="CASP-like protein" evidence="9">
    <location>
        <begin position="27"/>
        <end position="222"/>
    </location>
</feature>
<organism evidence="11 12">
    <name type="scientific">Acer negundo</name>
    <name type="common">Box elder</name>
    <dbReference type="NCBI Taxonomy" id="4023"/>
    <lineage>
        <taxon>Eukaryota</taxon>
        <taxon>Viridiplantae</taxon>
        <taxon>Streptophyta</taxon>
        <taxon>Embryophyta</taxon>
        <taxon>Tracheophyta</taxon>
        <taxon>Spermatophyta</taxon>
        <taxon>Magnoliopsida</taxon>
        <taxon>eudicotyledons</taxon>
        <taxon>Gunneridae</taxon>
        <taxon>Pentapetalae</taxon>
        <taxon>rosids</taxon>
        <taxon>malvids</taxon>
        <taxon>Sapindales</taxon>
        <taxon>Sapindaceae</taxon>
        <taxon>Hippocastanoideae</taxon>
        <taxon>Acereae</taxon>
        <taxon>Acer</taxon>
    </lineage>
</organism>
<evidence type="ECO:0000256" key="1">
    <source>
        <dbReference type="ARBA" id="ARBA00004651"/>
    </source>
</evidence>
<dbReference type="GO" id="GO:0005886">
    <property type="term" value="C:plasma membrane"/>
    <property type="evidence" value="ECO:0007669"/>
    <property type="project" value="UniProtKB-SubCell"/>
</dbReference>
<evidence type="ECO:0000256" key="8">
    <source>
        <dbReference type="RuleBase" id="RU361233"/>
    </source>
</evidence>
<dbReference type="Proteomes" id="UP001064489">
    <property type="component" value="Chromosome 1"/>
</dbReference>
<keyword evidence="7 8" id="KW-0472">Membrane</keyword>